<dbReference type="SMART" id="SM00255">
    <property type="entry name" value="TIR"/>
    <property type="match status" value="1"/>
</dbReference>
<evidence type="ECO:0000313" key="2">
    <source>
        <dbReference type="EMBL" id="PZO45800.1"/>
    </source>
</evidence>
<dbReference type="Proteomes" id="UP000249081">
    <property type="component" value="Unassembled WGS sequence"/>
</dbReference>
<comment type="caution">
    <text evidence="2">The sequence shown here is derived from an EMBL/GenBank/DDBJ whole genome shotgun (WGS) entry which is preliminary data.</text>
</comment>
<organism evidence="2 3">
    <name type="scientific">Shackletoniella antarctica</name>
    <dbReference type="NCBI Taxonomy" id="268115"/>
    <lineage>
        <taxon>Bacteria</taxon>
        <taxon>Bacillati</taxon>
        <taxon>Cyanobacteriota</taxon>
        <taxon>Cyanophyceae</taxon>
        <taxon>Oculatellales</taxon>
        <taxon>Oculatellaceae</taxon>
        <taxon>Shackletoniella</taxon>
    </lineage>
</organism>
<dbReference type="InterPro" id="IPR035897">
    <property type="entry name" value="Toll_tir_struct_dom_sf"/>
</dbReference>
<reference evidence="2 3" key="2">
    <citation type="submission" date="2018-06" db="EMBL/GenBank/DDBJ databases">
        <title>Metagenomic assembly of (sub)arctic Cyanobacteria and their associated microbiome from non-axenic cultures.</title>
        <authorList>
            <person name="Baurain D."/>
        </authorList>
    </citation>
    <scope>NUCLEOTIDE SEQUENCE [LARGE SCALE GENOMIC DNA]</scope>
    <source>
        <strain evidence="2">ULC041bin1</strain>
    </source>
</reference>
<accession>A0A2W4WMP1</accession>
<dbReference type="InterPro" id="IPR000157">
    <property type="entry name" value="TIR_dom"/>
</dbReference>
<proteinExistence type="predicted"/>
<reference evidence="3" key="1">
    <citation type="submission" date="2018-04" db="EMBL/GenBank/DDBJ databases">
        <authorList>
            <person name="Cornet L."/>
        </authorList>
    </citation>
    <scope>NUCLEOTIDE SEQUENCE [LARGE SCALE GENOMIC DNA]</scope>
</reference>
<evidence type="ECO:0000259" key="1">
    <source>
        <dbReference type="PROSITE" id="PS50104"/>
    </source>
</evidence>
<dbReference type="SUPFAM" id="SSF52200">
    <property type="entry name" value="Toll/Interleukin receptor TIR domain"/>
    <property type="match status" value="1"/>
</dbReference>
<dbReference type="AlphaFoldDB" id="A0A2W4WMP1"/>
<name>A0A2W4WMP1_9CYAN</name>
<dbReference type="Gene3D" id="3.40.50.10140">
    <property type="entry name" value="Toll/interleukin-1 receptor homology (TIR) domain"/>
    <property type="match status" value="1"/>
</dbReference>
<dbReference type="EMBL" id="QBMN01000001">
    <property type="protein sequence ID" value="PZO45800.1"/>
    <property type="molecule type" value="Genomic_DNA"/>
</dbReference>
<feature type="domain" description="TIR" evidence="1">
    <location>
        <begin position="1"/>
        <end position="120"/>
    </location>
</feature>
<dbReference type="GO" id="GO:0007165">
    <property type="term" value="P:signal transduction"/>
    <property type="evidence" value="ECO:0007669"/>
    <property type="project" value="InterPro"/>
</dbReference>
<protein>
    <recommendedName>
        <fullName evidence="1">TIR domain-containing protein</fullName>
    </recommendedName>
</protein>
<gene>
    <name evidence="2" type="ORF">DCF17_00165</name>
</gene>
<dbReference type="PROSITE" id="PS50104">
    <property type="entry name" value="TIR"/>
    <property type="match status" value="1"/>
</dbReference>
<evidence type="ECO:0000313" key="3">
    <source>
        <dbReference type="Proteomes" id="UP000249081"/>
    </source>
</evidence>
<dbReference type="Pfam" id="PF13676">
    <property type="entry name" value="TIR_2"/>
    <property type="match status" value="1"/>
</dbReference>
<sequence length="298" mass="35114">MPNIFLCHTSFDKPFVEKLACDLKNIGVNVWFDKWEISVCESILWKIEEGIRSHEYLGIVLSSEALQSEWVRTELGAAWFKQMRSREIGVLPMLYRECDIPLFLCDRKYADFRKDYQNGFIDLAGVLGLKHSEALTKNNWRRFTKTRGMQWQQYREDEFKDLVTVLVDKSVTYNWSAWVGGSVMPFSITLSAITREKQPKSISLKLCGRTYAYMASFKHVYNPNNLKAKDFQIYVGNSLNEVEEFVWRIMEDFRKEYGDSEGEAHQTVTRFLNNEKQDVVIRKMIQELSWYKGEQRLL</sequence>